<dbReference type="PANTHER" id="PTHR33169:SF14">
    <property type="entry name" value="TRANSCRIPTIONAL REGULATOR RV3488"/>
    <property type="match status" value="1"/>
</dbReference>
<evidence type="ECO:0000313" key="3">
    <source>
        <dbReference type="Proteomes" id="UP000216361"/>
    </source>
</evidence>
<sequence>MDAEMLKGHLDTILLAALRAGEAHGYGIIETIKAQSDGTFDLPEGTIYPALHRLEAAGLLVSRWGQSPTGRKRRLYALTPAGEAALGDRQARWAAFSGAVEALLRPGGR</sequence>
<dbReference type="RefSeq" id="WP_094410537.1">
    <property type="nucleotide sequence ID" value="NZ_BMJZ01000003.1"/>
</dbReference>
<dbReference type="Gene3D" id="1.10.10.10">
    <property type="entry name" value="Winged helix-like DNA-binding domain superfamily/Winged helix DNA-binding domain"/>
    <property type="match status" value="1"/>
</dbReference>
<dbReference type="SUPFAM" id="SSF46785">
    <property type="entry name" value="Winged helix' DNA-binding domain"/>
    <property type="match status" value="1"/>
</dbReference>
<comment type="caution">
    <text evidence="2">The sequence shown here is derived from an EMBL/GenBank/DDBJ whole genome shotgun (WGS) entry which is preliminary data.</text>
</comment>
<protein>
    <submittedName>
        <fullName evidence="2">PadR family transcriptional regulator</fullName>
    </submittedName>
</protein>
<dbReference type="InterPro" id="IPR005149">
    <property type="entry name" value="Tscrpt_reg_PadR_N"/>
</dbReference>
<evidence type="ECO:0000313" key="2">
    <source>
        <dbReference type="EMBL" id="OYQ16899.1"/>
    </source>
</evidence>
<dbReference type="InterPro" id="IPR036388">
    <property type="entry name" value="WH-like_DNA-bd_sf"/>
</dbReference>
<accession>A0A255XIV0</accession>
<evidence type="ECO:0000259" key="1">
    <source>
        <dbReference type="Pfam" id="PF03551"/>
    </source>
</evidence>
<keyword evidence="3" id="KW-1185">Reference proteome</keyword>
<dbReference type="AlphaFoldDB" id="A0A255XIV0"/>
<feature type="domain" description="Transcription regulator PadR N-terminal" evidence="1">
    <location>
        <begin position="14"/>
        <end position="86"/>
    </location>
</feature>
<dbReference type="InterPro" id="IPR052509">
    <property type="entry name" value="Metal_resp_DNA-bind_regulator"/>
</dbReference>
<proteinExistence type="predicted"/>
<reference evidence="2 3" key="1">
    <citation type="submission" date="2017-07" db="EMBL/GenBank/DDBJ databases">
        <title>Elstera cyanobacteriorum sp. nov., a novel bacterium isolated from cyanobacterial aggregates in a eutrophic lake.</title>
        <authorList>
            <person name="Cai H."/>
        </authorList>
    </citation>
    <scope>NUCLEOTIDE SEQUENCE [LARGE SCALE GENOMIC DNA]</scope>
    <source>
        <strain evidence="2 3">TH019</strain>
    </source>
</reference>
<name>A0A255XIV0_9PROT</name>
<dbReference type="OrthoDB" id="9814826at2"/>
<dbReference type="InterPro" id="IPR036390">
    <property type="entry name" value="WH_DNA-bd_sf"/>
</dbReference>
<dbReference type="PANTHER" id="PTHR33169">
    <property type="entry name" value="PADR-FAMILY TRANSCRIPTIONAL REGULATOR"/>
    <property type="match status" value="1"/>
</dbReference>
<dbReference type="Proteomes" id="UP000216361">
    <property type="component" value="Unassembled WGS sequence"/>
</dbReference>
<dbReference type="Pfam" id="PF03551">
    <property type="entry name" value="PadR"/>
    <property type="match status" value="1"/>
</dbReference>
<organism evidence="2 3">
    <name type="scientific">Elstera cyanobacteriorum</name>
    <dbReference type="NCBI Taxonomy" id="2022747"/>
    <lineage>
        <taxon>Bacteria</taxon>
        <taxon>Pseudomonadati</taxon>
        <taxon>Pseudomonadota</taxon>
        <taxon>Alphaproteobacteria</taxon>
        <taxon>Rhodospirillales</taxon>
        <taxon>Rhodospirillaceae</taxon>
        <taxon>Elstera</taxon>
    </lineage>
</organism>
<dbReference type="EMBL" id="NOXS01000035">
    <property type="protein sequence ID" value="OYQ16899.1"/>
    <property type="molecule type" value="Genomic_DNA"/>
</dbReference>
<gene>
    <name evidence="2" type="ORF">CHR90_18195</name>
</gene>